<keyword evidence="3" id="KW-0012">Acyltransferase</keyword>
<reference evidence="6 7" key="3">
    <citation type="journal article" date="2015" name="Genome Announc.">
        <title>Draft Genome Sequence of the Archiascomycetous Yeast Saitoella complicata.</title>
        <authorList>
            <person name="Yamauchi K."/>
            <person name="Kondo S."/>
            <person name="Hamamoto M."/>
            <person name="Takahashi Y."/>
            <person name="Ogura Y."/>
            <person name="Hayashi T."/>
            <person name="Nishida H."/>
        </authorList>
    </citation>
    <scope>NUCLEOTIDE SEQUENCE [LARGE SCALE GENOMIC DNA]</scope>
    <source>
        <strain evidence="6 7">NRRL Y-17804</strain>
    </source>
</reference>
<dbReference type="Proteomes" id="UP000033140">
    <property type="component" value="Unassembled WGS sequence"/>
</dbReference>
<keyword evidence="4" id="KW-0472">Membrane</keyword>
<evidence type="ECO:0000313" key="6">
    <source>
        <dbReference type="EMBL" id="GAO50073.1"/>
    </source>
</evidence>
<dbReference type="GO" id="GO:0016746">
    <property type="term" value="F:acyltransferase activity"/>
    <property type="evidence" value="ECO:0007669"/>
    <property type="project" value="UniProtKB-KW"/>
</dbReference>
<evidence type="ECO:0000256" key="3">
    <source>
        <dbReference type="ARBA" id="ARBA00023315"/>
    </source>
</evidence>
<evidence type="ECO:0000256" key="2">
    <source>
        <dbReference type="ARBA" id="ARBA00022679"/>
    </source>
</evidence>
<evidence type="ECO:0000259" key="5">
    <source>
        <dbReference type="SMART" id="SM00563"/>
    </source>
</evidence>
<keyword evidence="4" id="KW-0812">Transmembrane</keyword>
<proteinExistence type="inferred from homology"/>
<dbReference type="STRING" id="698492.A0A0E9NJU0"/>
<keyword evidence="4" id="KW-1133">Transmembrane helix</keyword>
<comment type="similarity">
    <text evidence="1">Belongs to the 1-acyl-sn-glycerol-3-phosphate acyltransferase family.</text>
</comment>
<dbReference type="AlphaFoldDB" id="A0A0E9NJU0"/>
<name>A0A0E9NJU0_SAICN</name>
<organism evidence="6 7">
    <name type="scientific">Saitoella complicata (strain BCRC 22490 / CBS 7301 / JCM 7358 / NBRC 10748 / NRRL Y-17804)</name>
    <dbReference type="NCBI Taxonomy" id="698492"/>
    <lineage>
        <taxon>Eukaryota</taxon>
        <taxon>Fungi</taxon>
        <taxon>Dikarya</taxon>
        <taxon>Ascomycota</taxon>
        <taxon>Taphrinomycotina</taxon>
        <taxon>Taphrinomycotina incertae sedis</taxon>
        <taxon>Saitoella</taxon>
    </lineage>
</organism>
<keyword evidence="7" id="KW-1185">Reference proteome</keyword>
<evidence type="ECO:0000256" key="1">
    <source>
        <dbReference type="ARBA" id="ARBA00008655"/>
    </source>
</evidence>
<dbReference type="EMBL" id="BACD03000029">
    <property type="protein sequence ID" value="GAO50073.1"/>
    <property type="molecule type" value="Genomic_DNA"/>
</dbReference>
<comment type="caution">
    <text evidence="6">The sequence shown here is derived from an EMBL/GenBank/DDBJ whole genome shotgun (WGS) entry which is preliminary data.</text>
</comment>
<dbReference type="Pfam" id="PF01553">
    <property type="entry name" value="Acyltransferase"/>
    <property type="match status" value="1"/>
</dbReference>
<keyword evidence="2" id="KW-0808">Transferase</keyword>
<feature type="domain" description="Phospholipid/glycerol acyltransferase" evidence="5">
    <location>
        <begin position="109"/>
        <end position="231"/>
    </location>
</feature>
<dbReference type="PANTHER" id="PTHR10983">
    <property type="entry name" value="1-ACYLGLYCEROL-3-PHOSPHATE ACYLTRANSFERASE-RELATED"/>
    <property type="match status" value="1"/>
</dbReference>
<feature type="transmembrane region" description="Helical" evidence="4">
    <location>
        <begin position="20"/>
        <end position="49"/>
    </location>
</feature>
<dbReference type="CDD" id="cd07990">
    <property type="entry name" value="LPLAT_LCLAT1-like"/>
    <property type="match status" value="1"/>
</dbReference>
<dbReference type="Pfam" id="PF16076">
    <property type="entry name" value="Acyltransf_C"/>
    <property type="match status" value="1"/>
</dbReference>
<dbReference type="OMA" id="RMVMIAN"/>
<dbReference type="InterPro" id="IPR002123">
    <property type="entry name" value="Plipid/glycerol_acylTrfase"/>
</dbReference>
<dbReference type="PANTHER" id="PTHR10983:SF16">
    <property type="entry name" value="LYSOCARDIOLIPIN ACYLTRANSFERASE 1"/>
    <property type="match status" value="1"/>
</dbReference>
<dbReference type="GO" id="GO:0005783">
    <property type="term" value="C:endoplasmic reticulum"/>
    <property type="evidence" value="ECO:0007669"/>
    <property type="project" value="TreeGrafter"/>
</dbReference>
<accession>A0A0E9NJU0</accession>
<sequence>MDPALTSDKDKHAPAWKQLLRLVTLITLFNLTCVCVFSTQLLGVPLYFYDKQWYYAYISRTKQSFGLICVFITQYFAPTKMVVTGDTDMAGQLRKTEDGRLSSVFPQRAVVIANHQIYSDWLYIWWLAYTSRLHGAIYIILKDSLKWIPIAGWAMQFYGFIFMSRKWSHDKPKMLHRLQKLKNPDDPMWLLIFPEGTNYSPNTTQKSAEFAEKTGQSDLKHLLLPRTTGLHFCLATLDPSIDYIYDLTIGYSGIQPSVNPFAGIEYTLKSVYGEGKAPKGVHIHVRRIKVKDVPLNDDPKFEVWLRRVWEEKDELLEYFYTNGHFPTENGEPKVETEVKLGSVLEMFNIFNVLLAAAAFHFRRSFIQAEKHARDWAQGC</sequence>
<protein>
    <recommendedName>
        <fullName evidence="5">Phospholipid/glycerol acyltransferase domain-containing protein</fullName>
    </recommendedName>
</protein>
<dbReference type="GO" id="GO:0036149">
    <property type="term" value="P:phosphatidylinositol acyl-chain remodeling"/>
    <property type="evidence" value="ECO:0007669"/>
    <property type="project" value="TreeGrafter"/>
</dbReference>
<dbReference type="InterPro" id="IPR032098">
    <property type="entry name" value="Acyltransf_C"/>
</dbReference>
<evidence type="ECO:0000313" key="7">
    <source>
        <dbReference type="Proteomes" id="UP000033140"/>
    </source>
</evidence>
<dbReference type="SMART" id="SM00563">
    <property type="entry name" value="PlsC"/>
    <property type="match status" value="1"/>
</dbReference>
<reference evidence="6 7" key="2">
    <citation type="journal article" date="2014" name="J. Gen. Appl. Microbiol.">
        <title>The early diverging ascomycetous budding yeast Saitoella complicata has three histone deacetylases belonging to the Clr6, Hos2, and Rpd3 lineages.</title>
        <authorList>
            <person name="Nishida H."/>
            <person name="Matsumoto T."/>
            <person name="Kondo S."/>
            <person name="Hamamoto M."/>
            <person name="Yoshikawa H."/>
        </authorList>
    </citation>
    <scope>NUCLEOTIDE SEQUENCE [LARGE SCALE GENOMIC DNA]</scope>
    <source>
        <strain evidence="6 7">NRRL Y-17804</strain>
    </source>
</reference>
<evidence type="ECO:0000256" key="4">
    <source>
        <dbReference type="SAM" id="Phobius"/>
    </source>
</evidence>
<dbReference type="SUPFAM" id="SSF69593">
    <property type="entry name" value="Glycerol-3-phosphate (1)-acyltransferase"/>
    <property type="match status" value="1"/>
</dbReference>
<reference evidence="6 7" key="1">
    <citation type="journal article" date="2011" name="J. Gen. Appl. Microbiol.">
        <title>Draft genome sequencing of the enigmatic yeast Saitoella complicata.</title>
        <authorList>
            <person name="Nishida H."/>
            <person name="Hamamoto M."/>
            <person name="Sugiyama J."/>
        </authorList>
    </citation>
    <scope>NUCLEOTIDE SEQUENCE [LARGE SCALE GENOMIC DNA]</scope>
    <source>
        <strain evidence="6 7">NRRL Y-17804</strain>
    </source>
</reference>
<gene>
    <name evidence="6" type="ORF">G7K_4208-t1</name>
</gene>